<evidence type="ECO:0000256" key="4">
    <source>
        <dbReference type="ARBA" id="ARBA00022989"/>
    </source>
</evidence>
<feature type="domain" description="Type II secretion system protein GspF" evidence="7">
    <location>
        <begin position="72"/>
        <end position="191"/>
    </location>
</feature>
<sequence>MSAVLAVGLAAASAGIALSFAGSRRRADRLLAPCGAVGTAVPGGVDRREQPVHAEGRARLRTTRPDEVPLLLELLGAMLEAGLALPRALEVAAGVADGPGPALARAAAALRLGTDWDHAWPDAAVGSSVEEIRSALRFAASTGAPSAELLYARARQLRRSRHRELEKRAAALGVKLVIPLGVCSLPAFLCLGVVPVLLAMLPGG</sequence>
<dbReference type="GO" id="GO:0005886">
    <property type="term" value="C:plasma membrane"/>
    <property type="evidence" value="ECO:0007669"/>
    <property type="project" value="UniProtKB-SubCell"/>
</dbReference>
<dbReference type="Proteomes" id="UP000070134">
    <property type="component" value="Chromosome"/>
</dbReference>
<feature type="transmembrane region" description="Helical" evidence="6">
    <location>
        <begin position="176"/>
        <end position="201"/>
    </location>
</feature>
<gene>
    <name evidence="8" type="ORF">SA2016_3294</name>
</gene>
<dbReference type="OrthoDB" id="3267562at2"/>
<comment type="subcellular location">
    <subcellularLocation>
        <location evidence="1">Cell membrane</location>
        <topology evidence="1">Multi-pass membrane protein</topology>
    </subcellularLocation>
</comment>
<dbReference type="Pfam" id="PF00482">
    <property type="entry name" value="T2SSF"/>
    <property type="match status" value="1"/>
</dbReference>
<evidence type="ECO:0000313" key="8">
    <source>
        <dbReference type="EMBL" id="AMM33957.1"/>
    </source>
</evidence>
<dbReference type="InterPro" id="IPR018076">
    <property type="entry name" value="T2SS_GspF_dom"/>
</dbReference>
<evidence type="ECO:0000313" key="9">
    <source>
        <dbReference type="Proteomes" id="UP000070134"/>
    </source>
</evidence>
<evidence type="ECO:0000256" key="5">
    <source>
        <dbReference type="ARBA" id="ARBA00023136"/>
    </source>
</evidence>
<dbReference type="STRING" id="37927.SA2016_3294"/>
<dbReference type="AlphaFoldDB" id="A0A127A484"/>
<evidence type="ECO:0000256" key="3">
    <source>
        <dbReference type="ARBA" id="ARBA00022692"/>
    </source>
</evidence>
<organism evidence="8 9">
    <name type="scientific">Sinomonas atrocyanea</name>
    <dbReference type="NCBI Taxonomy" id="37927"/>
    <lineage>
        <taxon>Bacteria</taxon>
        <taxon>Bacillati</taxon>
        <taxon>Actinomycetota</taxon>
        <taxon>Actinomycetes</taxon>
        <taxon>Micrococcales</taxon>
        <taxon>Micrococcaceae</taxon>
        <taxon>Sinomonas</taxon>
    </lineage>
</organism>
<proteinExistence type="predicted"/>
<name>A0A127A484_9MICC</name>
<dbReference type="PANTHER" id="PTHR35007">
    <property type="entry name" value="INTEGRAL MEMBRANE PROTEIN-RELATED"/>
    <property type="match status" value="1"/>
</dbReference>
<evidence type="ECO:0000256" key="6">
    <source>
        <dbReference type="SAM" id="Phobius"/>
    </source>
</evidence>
<reference evidence="8 9" key="1">
    <citation type="submission" date="2016-02" db="EMBL/GenBank/DDBJ databases">
        <title>Complete genome of Sinomonas atrocyanea KCTC 3377.</title>
        <authorList>
            <person name="Kim K.M."/>
        </authorList>
    </citation>
    <scope>NUCLEOTIDE SEQUENCE [LARGE SCALE GENOMIC DNA]</scope>
    <source>
        <strain evidence="8 9">KCTC 3377</strain>
    </source>
</reference>
<evidence type="ECO:0000256" key="1">
    <source>
        <dbReference type="ARBA" id="ARBA00004651"/>
    </source>
</evidence>
<keyword evidence="2" id="KW-1003">Cell membrane</keyword>
<evidence type="ECO:0000256" key="2">
    <source>
        <dbReference type="ARBA" id="ARBA00022475"/>
    </source>
</evidence>
<keyword evidence="4 6" id="KW-1133">Transmembrane helix</keyword>
<keyword evidence="3 6" id="KW-0812">Transmembrane</keyword>
<dbReference type="PANTHER" id="PTHR35007:SF3">
    <property type="entry name" value="POSSIBLE CONSERVED ALANINE RICH MEMBRANE PROTEIN"/>
    <property type="match status" value="1"/>
</dbReference>
<dbReference type="EMBL" id="CP014518">
    <property type="protein sequence ID" value="AMM33957.1"/>
    <property type="molecule type" value="Genomic_DNA"/>
</dbReference>
<evidence type="ECO:0000259" key="7">
    <source>
        <dbReference type="Pfam" id="PF00482"/>
    </source>
</evidence>
<accession>A0A127A484</accession>
<keyword evidence="5 6" id="KW-0472">Membrane</keyword>
<keyword evidence="9" id="KW-1185">Reference proteome</keyword>
<protein>
    <submittedName>
        <fullName evidence="8">Type II secretion system protein</fullName>
    </submittedName>
</protein>
<dbReference type="RefSeq" id="WP_066500113.1">
    <property type="nucleotide sequence ID" value="NZ_BJMO01000009.1"/>
</dbReference>
<dbReference type="KEGG" id="satk:SA2016_3294"/>